<sequence length="73" mass="8456">MDNTSVKVHKNARHIQFHSCQHVSLLSTIFYLVKVHRSNTRMMRNIQSKTLNARKAEVTDEIISYAANARWAS</sequence>
<keyword evidence="2" id="KW-1185">Reference proteome</keyword>
<reference evidence="1 2" key="1">
    <citation type="submission" date="2015-01" db="EMBL/GenBank/DDBJ databases">
        <title>Evolution of Trichinella species and genotypes.</title>
        <authorList>
            <person name="Korhonen P.K."/>
            <person name="Edoardo P."/>
            <person name="Giuseppe L.R."/>
            <person name="Gasser R.B."/>
        </authorList>
    </citation>
    <scope>NUCLEOTIDE SEQUENCE [LARGE SCALE GENOMIC DNA]</scope>
    <source>
        <strain evidence="1">ISS470</strain>
    </source>
</reference>
<name>A0A0V1G598_TRIPS</name>
<evidence type="ECO:0000313" key="1">
    <source>
        <dbReference type="EMBL" id="KRY93480.1"/>
    </source>
</evidence>
<dbReference type="Proteomes" id="UP000054995">
    <property type="component" value="Unassembled WGS sequence"/>
</dbReference>
<protein>
    <submittedName>
        <fullName evidence="1">Uncharacterized protein</fullName>
    </submittedName>
</protein>
<evidence type="ECO:0000313" key="2">
    <source>
        <dbReference type="Proteomes" id="UP000054995"/>
    </source>
</evidence>
<accession>A0A0V1G598</accession>
<proteinExistence type="predicted"/>
<gene>
    <name evidence="1" type="ORF">T4D_1024</name>
</gene>
<dbReference type="EMBL" id="JYDT01000002">
    <property type="protein sequence ID" value="KRY93480.1"/>
    <property type="molecule type" value="Genomic_DNA"/>
</dbReference>
<organism evidence="1 2">
    <name type="scientific">Trichinella pseudospiralis</name>
    <name type="common">Parasitic roundworm</name>
    <dbReference type="NCBI Taxonomy" id="6337"/>
    <lineage>
        <taxon>Eukaryota</taxon>
        <taxon>Metazoa</taxon>
        <taxon>Ecdysozoa</taxon>
        <taxon>Nematoda</taxon>
        <taxon>Enoplea</taxon>
        <taxon>Dorylaimia</taxon>
        <taxon>Trichinellida</taxon>
        <taxon>Trichinellidae</taxon>
        <taxon>Trichinella</taxon>
    </lineage>
</organism>
<comment type="caution">
    <text evidence="1">The sequence shown here is derived from an EMBL/GenBank/DDBJ whole genome shotgun (WGS) entry which is preliminary data.</text>
</comment>